<dbReference type="GeneID" id="39595730"/>
<feature type="compositionally biased region" description="Polar residues" evidence="1">
    <location>
        <begin position="126"/>
        <end position="138"/>
    </location>
</feature>
<dbReference type="RefSeq" id="XP_028485901.1">
    <property type="nucleotide sequence ID" value="XM_028626453.1"/>
</dbReference>
<protein>
    <submittedName>
        <fullName evidence="2">Uncharacterized protein</fullName>
    </submittedName>
</protein>
<feature type="region of interest" description="Disordered" evidence="1">
    <location>
        <begin position="126"/>
        <end position="149"/>
    </location>
</feature>
<dbReference type="Proteomes" id="UP000283841">
    <property type="component" value="Unassembled WGS sequence"/>
</dbReference>
<proteinExistence type="predicted"/>
<accession>A0A443HWP8</accession>
<dbReference type="AlphaFoldDB" id="A0A443HWP8"/>
<sequence length="149" mass="17047">MKRISNKVVLPLSTRKWVTMPSSLRSHLSVSLPQAGSLRCLIRESSGDLDYMIDPEFAEDQHIQTPLKRAIYSVAVKLHYNDKWASEDIAIFVTKKSSTYFLFEQAEKQGITLFKGENREVLLSRSSRMGSRAQITKNSCRRSRPKGRI</sequence>
<dbReference type="VEuPathDB" id="FungiDB:C8Q69DRAFT_237858"/>
<evidence type="ECO:0000313" key="3">
    <source>
        <dbReference type="Proteomes" id="UP000283841"/>
    </source>
</evidence>
<keyword evidence="3" id="KW-1185">Reference proteome</keyword>
<evidence type="ECO:0000256" key="1">
    <source>
        <dbReference type="SAM" id="MobiDB-lite"/>
    </source>
</evidence>
<evidence type="ECO:0000313" key="2">
    <source>
        <dbReference type="EMBL" id="RWQ96256.1"/>
    </source>
</evidence>
<name>A0A443HWP8_BYSSP</name>
<dbReference type="STRING" id="264951.A0A443HWP8"/>
<organism evidence="2 3">
    <name type="scientific">Byssochlamys spectabilis</name>
    <name type="common">Paecilomyces variotii</name>
    <dbReference type="NCBI Taxonomy" id="264951"/>
    <lineage>
        <taxon>Eukaryota</taxon>
        <taxon>Fungi</taxon>
        <taxon>Dikarya</taxon>
        <taxon>Ascomycota</taxon>
        <taxon>Pezizomycotina</taxon>
        <taxon>Eurotiomycetes</taxon>
        <taxon>Eurotiomycetidae</taxon>
        <taxon>Eurotiales</taxon>
        <taxon>Thermoascaceae</taxon>
        <taxon>Paecilomyces</taxon>
    </lineage>
</organism>
<feature type="compositionally biased region" description="Basic residues" evidence="1">
    <location>
        <begin position="139"/>
        <end position="149"/>
    </location>
</feature>
<comment type="caution">
    <text evidence="2">The sequence shown here is derived from an EMBL/GenBank/DDBJ whole genome shotgun (WGS) entry which is preliminary data.</text>
</comment>
<gene>
    <name evidence="2" type="ORF">C8Q69DRAFT_237858</name>
</gene>
<reference evidence="2 3" key="1">
    <citation type="journal article" date="2018" name="Front. Microbiol.">
        <title>Genomic and genetic insights into a cosmopolitan fungus, Paecilomyces variotii (Eurotiales).</title>
        <authorList>
            <person name="Urquhart A.S."/>
            <person name="Mondo S.J."/>
            <person name="Makela M.R."/>
            <person name="Hane J.K."/>
            <person name="Wiebenga A."/>
            <person name="He G."/>
            <person name="Mihaltcheva S."/>
            <person name="Pangilinan J."/>
            <person name="Lipzen A."/>
            <person name="Barry K."/>
            <person name="de Vries R.P."/>
            <person name="Grigoriev I.V."/>
            <person name="Idnurm A."/>
        </authorList>
    </citation>
    <scope>NUCLEOTIDE SEQUENCE [LARGE SCALE GENOMIC DNA]</scope>
    <source>
        <strain evidence="2 3">CBS 101075</strain>
    </source>
</reference>
<dbReference type="EMBL" id="RCNU01000004">
    <property type="protein sequence ID" value="RWQ96256.1"/>
    <property type="molecule type" value="Genomic_DNA"/>
</dbReference>